<name>T0QX85_SAPDV</name>
<dbReference type="PROSITE" id="PS50865">
    <property type="entry name" value="ZF_MYND_2"/>
    <property type="match status" value="1"/>
</dbReference>
<dbReference type="PANTHER" id="PTHR46093">
    <property type="entry name" value="ACYL-COA-BINDING DOMAIN-CONTAINING PROTEIN 5"/>
    <property type="match status" value="1"/>
</dbReference>
<evidence type="ECO:0000256" key="1">
    <source>
        <dbReference type="ARBA" id="ARBA00022441"/>
    </source>
</evidence>
<dbReference type="Pfam" id="PF01753">
    <property type="entry name" value="zf-MYND"/>
    <property type="match status" value="1"/>
</dbReference>
<dbReference type="OrthoDB" id="432528at2759"/>
<dbReference type="InterPro" id="IPR002893">
    <property type="entry name" value="Znf_MYND"/>
</dbReference>
<dbReference type="InterPro" id="IPR015915">
    <property type="entry name" value="Kelch-typ_b-propeller"/>
</dbReference>
<evidence type="ECO:0000256" key="3">
    <source>
        <dbReference type="ARBA" id="ARBA00022737"/>
    </source>
</evidence>
<keyword evidence="10" id="KW-1185">Reference proteome</keyword>
<dbReference type="AlphaFoldDB" id="T0QX85"/>
<dbReference type="SUPFAM" id="SSF144232">
    <property type="entry name" value="HIT/MYND zinc finger-like"/>
    <property type="match status" value="1"/>
</dbReference>
<evidence type="ECO:0000259" key="8">
    <source>
        <dbReference type="PROSITE" id="PS50865"/>
    </source>
</evidence>
<organism evidence="9 10">
    <name type="scientific">Saprolegnia diclina (strain VS20)</name>
    <dbReference type="NCBI Taxonomy" id="1156394"/>
    <lineage>
        <taxon>Eukaryota</taxon>
        <taxon>Sar</taxon>
        <taxon>Stramenopiles</taxon>
        <taxon>Oomycota</taxon>
        <taxon>Saprolegniomycetes</taxon>
        <taxon>Saprolegniales</taxon>
        <taxon>Saprolegniaceae</taxon>
        <taxon>Saprolegnia</taxon>
    </lineage>
</organism>
<dbReference type="Pfam" id="PF24681">
    <property type="entry name" value="Kelch_KLHDC2_KLHL20_DRC7"/>
    <property type="match status" value="1"/>
</dbReference>
<dbReference type="InterPro" id="IPR011990">
    <property type="entry name" value="TPR-like_helical_dom_sf"/>
</dbReference>
<protein>
    <recommendedName>
        <fullName evidence="8">MYND-type domain-containing protein</fullName>
    </recommendedName>
</protein>
<keyword evidence="4 6" id="KW-0863">Zinc-finger</keyword>
<dbReference type="RefSeq" id="XP_008608262.1">
    <property type="nucleotide sequence ID" value="XM_008610040.1"/>
</dbReference>
<evidence type="ECO:0000256" key="7">
    <source>
        <dbReference type="SAM" id="MobiDB-lite"/>
    </source>
</evidence>
<dbReference type="eggNOG" id="KOG4693">
    <property type="taxonomic scope" value="Eukaryota"/>
</dbReference>
<sequence length="1048" mass="116489">MTSRKRRIPLSKPPQSRLFEADYDCWVNVVRLRQWVSSVDEFQQPCHQTPTLLLVLSPISIILKVEPIVHMGPVTAADFEVLQTSLPPNSRVFCPLKYEAMLRDGLGAAAGSLNLTIMGRHESEIPHAFAEIAEQFASNIPSRCALCDGTLLNKPYPGQEARPCVCAGMEAIPSMTDSIIRSLFETSARFWQAQPWLHMRINHVVRVEMHGSPFRFVQILGGTGCCDVALMVHKDWHEVQNENWSVSTMRCNSEGFYSVVKAEFQPPGQGCRSWKDLDYIEAQTRLGTPLMLPDPNNPDPVTQPVLPLFTRISIKRKSGSDIDVRQVAATMEEIVYLQVAMSVIMTLLDDDILTAVPNSPVGDYRKFYAFDTTLPVTPAMVAYNKLPSDKRRVHVQYPALDDPSRMSHLQVIGVEMRPKPVDDESVPDATLSSSSAKKKKKKKKGKGKGDSGGNDDMDVTALARMREIMTQKAAANSFYQKGLYKEAYAQYTSAIAEFQVFKAKLEMHHQKDPQMVLNGDNLYSNRAQAALRLEWYAKVVDDCSHVIPFIVSHCANIYVIRCLHARARAYAALHQYDDAFDDWHVLAIESQKGNKDVPPAGYLAEQGQRIQSKLNACSIPAAWRVLPGTGKKINRFFHSAALHPDATSLLIFGGRSTTMFGTEDDDVAIHQYIFETKKWVTVPGAGQKPPCLAGHSAVVFNRDMYVYGGCPLHEDDQTGGALYAYNVDTHVWKRVRAPNEPTSVRNEHVAVLHGSRMLVFGGAQDDSRDNPFDVFDFATQRWSAMPQEAKTKAPSSLLTLHLGWVHDDTLYIFGGKADTSDFYEYRSKLYAFDLVHNTWLDERPIAKNGILPLHPGARSESQAVCYNGHMYQFGGYAELAVGSKYHADGYRLVHHADKSVSWSKMQTPKDTKSPWPSARAGCTLTLDPTRHRALLFGGYETMQHDIVYGDVWELKLDAPPVATPAVVTTPAVVATPAVVPPAPVVVAPAPATAPKTSKAAPAPTTLVCASCGREGKWKKCARCNDTAYCTQACQKKDWPTHKVTCRRV</sequence>
<keyword evidence="5" id="KW-0862">Zinc</keyword>
<keyword evidence="3" id="KW-0677">Repeat</keyword>
<dbReference type="InParanoid" id="T0QX85"/>
<dbReference type="SUPFAM" id="SSF117281">
    <property type="entry name" value="Kelch motif"/>
    <property type="match status" value="1"/>
</dbReference>
<dbReference type="GO" id="GO:0008270">
    <property type="term" value="F:zinc ion binding"/>
    <property type="evidence" value="ECO:0007669"/>
    <property type="project" value="UniProtKB-KW"/>
</dbReference>
<dbReference type="PANTHER" id="PTHR46093:SF18">
    <property type="entry name" value="FIBRONECTIN TYPE-III DOMAIN-CONTAINING PROTEIN"/>
    <property type="match status" value="1"/>
</dbReference>
<dbReference type="GeneID" id="19945093"/>
<dbReference type="STRING" id="1156394.T0QX85"/>
<gene>
    <name evidence="9" type="ORF">SDRG_04366</name>
</gene>
<feature type="domain" description="MYND-type" evidence="8">
    <location>
        <begin position="1008"/>
        <end position="1045"/>
    </location>
</feature>
<feature type="region of interest" description="Disordered" evidence="7">
    <location>
        <begin position="416"/>
        <end position="457"/>
    </location>
</feature>
<dbReference type="VEuPathDB" id="FungiDB:SDRG_04366"/>
<accession>T0QX85</accession>
<evidence type="ECO:0000256" key="4">
    <source>
        <dbReference type="ARBA" id="ARBA00022771"/>
    </source>
</evidence>
<evidence type="ECO:0000256" key="2">
    <source>
        <dbReference type="ARBA" id="ARBA00022723"/>
    </source>
</evidence>
<dbReference type="Gene3D" id="1.25.40.10">
    <property type="entry name" value="Tetratricopeptide repeat domain"/>
    <property type="match status" value="1"/>
</dbReference>
<dbReference type="OMA" id="SHCANIY"/>
<dbReference type="EMBL" id="JH767141">
    <property type="protein sequence ID" value="EQC38670.1"/>
    <property type="molecule type" value="Genomic_DNA"/>
</dbReference>
<dbReference type="Gene3D" id="2.120.10.80">
    <property type="entry name" value="Kelch-type beta propeller"/>
    <property type="match status" value="2"/>
</dbReference>
<evidence type="ECO:0000256" key="6">
    <source>
        <dbReference type="PROSITE-ProRule" id="PRU00134"/>
    </source>
</evidence>
<proteinExistence type="predicted"/>
<evidence type="ECO:0000256" key="5">
    <source>
        <dbReference type="ARBA" id="ARBA00022833"/>
    </source>
</evidence>
<dbReference type="Gene3D" id="6.10.140.2220">
    <property type="match status" value="1"/>
</dbReference>
<evidence type="ECO:0000313" key="10">
    <source>
        <dbReference type="Proteomes" id="UP000030762"/>
    </source>
</evidence>
<reference evidence="9 10" key="1">
    <citation type="submission" date="2012-04" db="EMBL/GenBank/DDBJ databases">
        <title>The Genome Sequence of Saprolegnia declina VS20.</title>
        <authorList>
            <consortium name="The Broad Institute Genome Sequencing Platform"/>
            <person name="Russ C."/>
            <person name="Nusbaum C."/>
            <person name="Tyler B."/>
            <person name="van West P."/>
            <person name="Dieguez-Uribeondo J."/>
            <person name="de Bruijn I."/>
            <person name="Tripathy S."/>
            <person name="Jiang R."/>
            <person name="Young S.K."/>
            <person name="Zeng Q."/>
            <person name="Gargeya S."/>
            <person name="Fitzgerald M."/>
            <person name="Haas B."/>
            <person name="Abouelleil A."/>
            <person name="Alvarado L."/>
            <person name="Arachchi H.M."/>
            <person name="Berlin A."/>
            <person name="Chapman S.B."/>
            <person name="Goldberg J."/>
            <person name="Griggs A."/>
            <person name="Gujja S."/>
            <person name="Hansen M."/>
            <person name="Howarth C."/>
            <person name="Imamovic A."/>
            <person name="Larimer J."/>
            <person name="McCowen C."/>
            <person name="Montmayeur A."/>
            <person name="Murphy C."/>
            <person name="Neiman D."/>
            <person name="Pearson M."/>
            <person name="Priest M."/>
            <person name="Roberts A."/>
            <person name="Saif S."/>
            <person name="Shea T."/>
            <person name="Sisk P."/>
            <person name="Sykes S."/>
            <person name="Wortman J."/>
            <person name="Nusbaum C."/>
            <person name="Birren B."/>
        </authorList>
    </citation>
    <scope>NUCLEOTIDE SEQUENCE [LARGE SCALE GENOMIC DNA]</scope>
    <source>
        <strain evidence="9 10">VS20</strain>
    </source>
</reference>
<feature type="compositionally biased region" description="Basic residues" evidence="7">
    <location>
        <begin position="436"/>
        <end position="446"/>
    </location>
</feature>
<keyword evidence="1" id="KW-0880">Kelch repeat</keyword>
<keyword evidence="2" id="KW-0479">Metal-binding</keyword>
<dbReference type="PROSITE" id="PS01360">
    <property type="entry name" value="ZF_MYND_1"/>
    <property type="match status" value="1"/>
</dbReference>
<dbReference type="SUPFAM" id="SSF48452">
    <property type="entry name" value="TPR-like"/>
    <property type="match status" value="1"/>
</dbReference>
<dbReference type="Proteomes" id="UP000030762">
    <property type="component" value="Unassembled WGS sequence"/>
</dbReference>
<evidence type="ECO:0000313" key="9">
    <source>
        <dbReference type="EMBL" id="EQC38670.1"/>
    </source>
</evidence>